<gene>
    <name evidence="3" type="ORF">BJ878DRAFT_475929</name>
</gene>
<sequence length="226" mass="25033">MSTISPLAKPPDEVDDFMEFDSVATQAITLVCHPTNLKDLPISPPDDELPPSTSALVKGKSVQTSTSHESTSPKPQILGLPLELLLHIYSQLNPIDAVCLSLISKHMYNIAQQSDIRASTHSRLILHVPLTIGAPDSEHPVVKSQGCRHCRPVLFQPAHCELNFHLRSFMPKHMRSNLLRIITQLVLIVERASGDDLSKEEDTCQFSPPLSEDRLSPDDKILTGRQ</sequence>
<evidence type="ECO:0000313" key="4">
    <source>
        <dbReference type="Proteomes" id="UP000887226"/>
    </source>
</evidence>
<feature type="region of interest" description="Disordered" evidence="1">
    <location>
        <begin position="39"/>
        <end position="75"/>
    </location>
</feature>
<reference evidence="3" key="1">
    <citation type="journal article" date="2021" name="IMA Fungus">
        <title>Genomic characterization of three marine fungi, including Emericellopsis atlantica sp. nov. with signatures of a generalist lifestyle and marine biomass degradation.</title>
        <authorList>
            <person name="Hagestad O.C."/>
            <person name="Hou L."/>
            <person name="Andersen J.H."/>
            <person name="Hansen E.H."/>
            <person name="Altermark B."/>
            <person name="Li C."/>
            <person name="Kuhnert E."/>
            <person name="Cox R.J."/>
            <person name="Crous P.W."/>
            <person name="Spatafora J.W."/>
            <person name="Lail K."/>
            <person name="Amirebrahimi M."/>
            <person name="Lipzen A."/>
            <person name="Pangilinan J."/>
            <person name="Andreopoulos W."/>
            <person name="Hayes R.D."/>
            <person name="Ng V."/>
            <person name="Grigoriev I.V."/>
            <person name="Jackson S.A."/>
            <person name="Sutton T.D.S."/>
            <person name="Dobson A.D.W."/>
            <person name="Rama T."/>
        </authorList>
    </citation>
    <scope>NUCLEOTIDE SEQUENCE</scope>
    <source>
        <strain evidence="3">TRa3180A</strain>
    </source>
</reference>
<evidence type="ECO:0000259" key="2">
    <source>
        <dbReference type="PROSITE" id="PS50181"/>
    </source>
</evidence>
<feature type="compositionally biased region" description="Polar residues" evidence="1">
    <location>
        <begin position="51"/>
        <end position="74"/>
    </location>
</feature>
<feature type="compositionally biased region" description="Basic and acidic residues" evidence="1">
    <location>
        <begin position="211"/>
        <end position="226"/>
    </location>
</feature>
<dbReference type="PROSITE" id="PS50181">
    <property type="entry name" value="FBOX"/>
    <property type="match status" value="1"/>
</dbReference>
<feature type="domain" description="F-box" evidence="2">
    <location>
        <begin position="74"/>
        <end position="124"/>
    </location>
</feature>
<proteinExistence type="predicted"/>
<accession>A0A9P7ZBV9</accession>
<dbReference type="Pfam" id="PF00646">
    <property type="entry name" value="F-box"/>
    <property type="match status" value="1"/>
</dbReference>
<feature type="region of interest" description="Disordered" evidence="1">
    <location>
        <begin position="199"/>
        <end position="226"/>
    </location>
</feature>
<protein>
    <recommendedName>
        <fullName evidence="2">F-box domain-containing protein</fullName>
    </recommendedName>
</protein>
<evidence type="ECO:0000256" key="1">
    <source>
        <dbReference type="SAM" id="MobiDB-lite"/>
    </source>
</evidence>
<keyword evidence="4" id="KW-1185">Reference proteome</keyword>
<organism evidence="3 4">
    <name type="scientific">Calycina marina</name>
    <dbReference type="NCBI Taxonomy" id="1763456"/>
    <lineage>
        <taxon>Eukaryota</taxon>
        <taxon>Fungi</taxon>
        <taxon>Dikarya</taxon>
        <taxon>Ascomycota</taxon>
        <taxon>Pezizomycotina</taxon>
        <taxon>Leotiomycetes</taxon>
        <taxon>Helotiales</taxon>
        <taxon>Pezizellaceae</taxon>
        <taxon>Calycina</taxon>
    </lineage>
</organism>
<name>A0A9P7ZBV9_9HELO</name>
<dbReference type="InterPro" id="IPR001810">
    <property type="entry name" value="F-box_dom"/>
</dbReference>
<dbReference type="InterPro" id="IPR036047">
    <property type="entry name" value="F-box-like_dom_sf"/>
</dbReference>
<dbReference type="Proteomes" id="UP000887226">
    <property type="component" value="Unassembled WGS sequence"/>
</dbReference>
<dbReference type="SMART" id="SM00256">
    <property type="entry name" value="FBOX"/>
    <property type="match status" value="1"/>
</dbReference>
<dbReference type="EMBL" id="MU253740">
    <property type="protein sequence ID" value="KAG9248992.1"/>
    <property type="molecule type" value="Genomic_DNA"/>
</dbReference>
<dbReference type="OrthoDB" id="3445164at2759"/>
<dbReference type="SUPFAM" id="SSF81383">
    <property type="entry name" value="F-box domain"/>
    <property type="match status" value="1"/>
</dbReference>
<dbReference type="AlphaFoldDB" id="A0A9P7ZBV9"/>
<evidence type="ECO:0000313" key="3">
    <source>
        <dbReference type="EMBL" id="KAG9248992.1"/>
    </source>
</evidence>
<comment type="caution">
    <text evidence="3">The sequence shown here is derived from an EMBL/GenBank/DDBJ whole genome shotgun (WGS) entry which is preliminary data.</text>
</comment>